<reference evidence="3" key="1">
    <citation type="journal article" date="2014" name="Int. J. Syst. Evol. Microbiol.">
        <title>Complete genome sequence of Corynebacterium casei LMG S-19264T (=DSM 44701T), isolated from a smear-ripened cheese.</title>
        <authorList>
            <consortium name="US DOE Joint Genome Institute (JGI-PGF)"/>
            <person name="Walter F."/>
            <person name="Albersmeier A."/>
            <person name="Kalinowski J."/>
            <person name="Ruckert C."/>
        </authorList>
    </citation>
    <scope>NUCLEOTIDE SEQUENCE</scope>
    <source>
        <strain evidence="3">VKM Ac-1940</strain>
    </source>
</reference>
<evidence type="ECO:0000313" key="4">
    <source>
        <dbReference type="Proteomes" id="UP001142291"/>
    </source>
</evidence>
<dbReference type="Gene3D" id="3.40.50.720">
    <property type="entry name" value="NAD(P)-binding Rossmann-like Domain"/>
    <property type="match status" value="1"/>
</dbReference>
<feature type="domain" description="NAD-dependent epimerase/dehydratase" evidence="2">
    <location>
        <begin position="2"/>
        <end position="234"/>
    </location>
</feature>
<comment type="similarity">
    <text evidence="1">Belongs to the NAD(P)-dependent epimerase/dehydratase family.</text>
</comment>
<reference evidence="3" key="2">
    <citation type="submission" date="2023-01" db="EMBL/GenBank/DDBJ databases">
        <authorList>
            <person name="Sun Q."/>
            <person name="Evtushenko L."/>
        </authorList>
    </citation>
    <scope>NUCLEOTIDE SEQUENCE</scope>
    <source>
        <strain evidence="3">VKM Ac-1940</strain>
    </source>
</reference>
<dbReference type="Proteomes" id="UP001142291">
    <property type="component" value="Unassembled WGS sequence"/>
</dbReference>
<gene>
    <name evidence="3" type="ORF">GCM10017591_24710</name>
</gene>
<dbReference type="Pfam" id="PF01370">
    <property type="entry name" value="Epimerase"/>
    <property type="match status" value="1"/>
</dbReference>
<comment type="caution">
    <text evidence="3">The sequence shown here is derived from an EMBL/GenBank/DDBJ whole genome shotgun (WGS) entry which is preliminary data.</text>
</comment>
<accession>A0A9W6M7C5</accession>
<dbReference type="RefSeq" id="WP_204963248.1">
    <property type="nucleotide sequence ID" value="NZ_BAAAUR010000017.1"/>
</dbReference>
<protein>
    <submittedName>
        <fullName evidence="3">NAD-dependent epimerase</fullName>
    </submittedName>
</protein>
<organism evidence="3 4">
    <name type="scientific">Microbacterium dextranolyticum</name>
    <dbReference type="NCBI Taxonomy" id="36806"/>
    <lineage>
        <taxon>Bacteria</taxon>
        <taxon>Bacillati</taxon>
        <taxon>Actinomycetota</taxon>
        <taxon>Actinomycetes</taxon>
        <taxon>Micrococcales</taxon>
        <taxon>Microbacteriaceae</taxon>
        <taxon>Microbacterium</taxon>
    </lineage>
</organism>
<evidence type="ECO:0000256" key="1">
    <source>
        <dbReference type="ARBA" id="ARBA00007637"/>
    </source>
</evidence>
<dbReference type="AlphaFoldDB" id="A0A9W6M7C5"/>
<name>A0A9W6M7C5_9MICO</name>
<evidence type="ECO:0000259" key="2">
    <source>
        <dbReference type="Pfam" id="PF01370"/>
    </source>
</evidence>
<dbReference type="SUPFAM" id="SSF51735">
    <property type="entry name" value="NAD(P)-binding Rossmann-fold domains"/>
    <property type="match status" value="1"/>
</dbReference>
<keyword evidence="4" id="KW-1185">Reference proteome</keyword>
<evidence type="ECO:0000313" key="3">
    <source>
        <dbReference type="EMBL" id="GLJ96408.1"/>
    </source>
</evidence>
<dbReference type="EMBL" id="BSER01000010">
    <property type="protein sequence ID" value="GLJ96408.1"/>
    <property type="molecule type" value="Genomic_DNA"/>
</dbReference>
<sequence length="306" mass="32896">MILVTGGLGMIGANTAAALADLGENVLITGHRRSEVPSFLADRVAVETLDLTDTAAFLALGDRYDIDGIVHLAGSIPEPDPMDFFRRDTAALFNALNAARQWRVRRFAVASSISVYEGRSEIPYSEDLALPLADIPHAIGAFKKALEPLVQFALADTNVQPVLLRIGSTWGPLMDPESPFNPIPRTVSALLRGERPPAMHADDGGDFGYARDTGRAIALLATAPTLRHTAYNVGGGFRYTNRELADALNAALPGQGIEVVNGRSTGPGEDPYLDTSRLTTETGFAPRFDLAGAITDYVAWRRKNPR</sequence>
<dbReference type="InterPro" id="IPR001509">
    <property type="entry name" value="Epimerase_deHydtase"/>
</dbReference>
<proteinExistence type="inferred from homology"/>
<dbReference type="InterPro" id="IPR036291">
    <property type="entry name" value="NAD(P)-bd_dom_sf"/>
</dbReference>
<dbReference type="PANTHER" id="PTHR43000">
    <property type="entry name" value="DTDP-D-GLUCOSE 4,6-DEHYDRATASE-RELATED"/>
    <property type="match status" value="1"/>
</dbReference>